<keyword evidence="4 6" id="KW-0472">Membrane</keyword>
<keyword evidence="3 6" id="KW-1133">Transmembrane helix</keyword>
<dbReference type="PRINTS" id="PR01490">
    <property type="entry name" value="RTXTOXIND"/>
</dbReference>
<dbReference type="PANTHER" id="PTHR30386">
    <property type="entry name" value="MEMBRANE FUSION SUBUNIT OF EMRAB-TOLC MULTIDRUG EFFLUX PUMP"/>
    <property type="match status" value="1"/>
</dbReference>
<feature type="compositionally biased region" description="Basic and acidic residues" evidence="5">
    <location>
        <begin position="20"/>
        <end position="30"/>
    </location>
</feature>
<evidence type="ECO:0000256" key="3">
    <source>
        <dbReference type="ARBA" id="ARBA00022989"/>
    </source>
</evidence>
<gene>
    <name evidence="7" type="ORF">OSH00_20400</name>
</gene>
<evidence type="ECO:0000256" key="2">
    <source>
        <dbReference type="ARBA" id="ARBA00022692"/>
    </source>
</evidence>
<keyword evidence="2 6" id="KW-0812">Transmembrane</keyword>
<dbReference type="RefSeq" id="WP_266131946.1">
    <property type="nucleotide sequence ID" value="NZ_JAPKMY010000027.1"/>
</dbReference>
<dbReference type="PANTHER" id="PTHR30386:SF26">
    <property type="entry name" value="TRANSPORT PROTEIN COMB"/>
    <property type="match status" value="1"/>
</dbReference>
<evidence type="ECO:0000313" key="8">
    <source>
        <dbReference type="Proteomes" id="UP001146019"/>
    </source>
</evidence>
<keyword evidence="8" id="KW-1185">Reference proteome</keyword>
<accession>A0A9X3IK87</accession>
<name>A0A9X3IK87_9GAMM</name>
<dbReference type="Proteomes" id="UP001146019">
    <property type="component" value="Unassembled WGS sequence"/>
</dbReference>
<feature type="non-terminal residue" evidence="7">
    <location>
        <position position="117"/>
    </location>
</feature>
<evidence type="ECO:0000256" key="4">
    <source>
        <dbReference type="ARBA" id="ARBA00023136"/>
    </source>
</evidence>
<feature type="compositionally biased region" description="Polar residues" evidence="5">
    <location>
        <begin position="1"/>
        <end position="16"/>
    </location>
</feature>
<evidence type="ECO:0000256" key="1">
    <source>
        <dbReference type="ARBA" id="ARBA00004167"/>
    </source>
</evidence>
<dbReference type="GO" id="GO:0016020">
    <property type="term" value="C:membrane"/>
    <property type="evidence" value="ECO:0007669"/>
    <property type="project" value="UniProtKB-SubCell"/>
</dbReference>
<protein>
    <submittedName>
        <fullName evidence="7">Biotin/lipoyl-binding protein</fullName>
    </submittedName>
</protein>
<feature type="transmembrane region" description="Helical" evidence="6">
    <location>
        <begin position="50"/>
        <end position="71"/>
    </location>
</feature>
<evidence type="ECO:0000256" key="6">
    <source>
        <dbReference type="SAM" id="Phobius"/>
    </source>
</evidence>
<comment type="caution">
    <text evidence="7">The sequence shown here is derived from an EMBL/GenBank/DDBJ whole genome shotgun (WGS) entry which is preliminary data.</text>
</comment>
<feature type="region of interest" description="Disordered" evidence="5">
    <location>
        <begin position="1"/>
        <end position="36"/>
    </location>
</feature>
<organism evidence="7 8">
    <name type="scientific">Acinetobacter nematophilus</name>
    <dbReference type="NCBI Taxonomy" id="2994642"/>
    <lineage>
        <taxon>Bacteria</taxon>
        <taxon>Pseudomonadati</taxon>
        <taxon>Pseudomonadota</taxon>
        <taxon>Gammaproteobacteria</taxon>
        <taxon>Moraxellales</taxon>
        <taxon>Moraxellaceae</taxon>
        <taxon>Acinetobacter</taxon>
    </lineage>
</organism>
<reference evidence="7" key="1">
    <citation type="submission" date="2022-11" db="EMBL/GenBank/DDBJ databases">
        <title>Biodiversity and phylogenetic relationships of bacteria.</title>
        <authorList>
            <person name="Machado R.A.R."/>
            <person name="Bhat A."/>
            <person name="Loulou A."/>
            <person name="Kallel S."/>
        </authorList>
    </citation>
    <scope>NUCLEOTIDE SEQUENCE</scope>
    <source>
        <strain evidence="7">A-IN1</strain>
    </source>
</reference>
<dbReference type="InterPro" id="IPR050739">
    <property type="entry name" value="MFP"/>
</dbReference>
<dbReference type="EMBL" id="JAPKMY010000027">
    <property type="protein sequence ID" value="MCX5470079.1"/>
    <property type="molecule type" value="Genomic_DNA"/>
</dbReference>
<comment type="subcellular location">
    <subcellularLocation>
        <location evidence="1">Membrane</location>
        <topology evidence="1">Single-pass membrane protein</topology>
    </subcellularLocation>
</comment>
<evidence type="ECO:0000256" key="5">
    <source>
        <dbReference type="SAM" id="MobiDB-lite"/>
    </source>
</evidence>
<proteinExistence type="predicted"/>
<sequence length="117" mass="12674">MSQQHNQQKIELQSTAPAAPHDHETSDLLKRPSNPSALKFSEPPLPKASFIIWIVAVGLLAFLIWACVFKLEEVSTGTGKVIPSSKEQIIQSLDGGVLTSLDVKEGDIVQKGQTLAQ</sequence>
<evidence type="ECO:0000313" key="7">
    <source>
        <dbReference type="EMBL" id="MCX5470079.1"/>
    </source>
</evidence>
<dbReference type="AlphaFoldDB" id="A0A9X3IK87"/>